<accession>A0A835IB12</accession>
<dbReference type="Proteomes" id="UP000631114">
    <property type="component" value="Unassembled WGS sequence"/>
</dbReference>
<dbReference type="AlphaFoldDB" id="A0A835IB12"/>
<evidence type="ECO:0000313" key="3">
    <source>
        <dbReference type="Proteomes" id="UP000631114"/>
    </source>
</evidence>
<keyword evidence="3" id="KW-1185">Reference proteome</keyword>
<gene>
    <name evidence="2" type="ORF">IFM89_008451</name>
</gene>
<reference evidence="2 3" key="1">
    <citation type="submission" date="2020-10" db="EMBL/GenBank/DDBJ databases">
        <title>The Coptis chinensis genome and diversification of protoberbering-type alkaloids.</title>
        <authorList>
            <person name="Wang B."/>
            <person name="Shu S."/>
            <person name="Song C."/>
            <person name="Liu Y."/>
        </authorList>
    </citation>
    <scope>NUCLEOTIDE SEQUENCE [LARGE SCALE GENOMIC DNA]</scope>
    <source>
        <strain evidence="2">HL-2020</strain>
        <tissue evidence="2">Leaf</tissue>
    </source>
</reference>
<comment type="caution">
    <text evidence="2">The sequence shown here is derived from an EMBL/GenBank/DDBJ whole genome shotgun (WGS) entry which is preliminary data.</text>
</comment>
<organism evidence="2 3">
    <name type="scientific">Coptis chinensis</name>
    <dbReference type="NCBI Taxonomy" id="261450"/>
    <lineage>
        <taxon>Eukaryota</taxon>
        <taxon>Viridiplantae</taxon>
        <taxon>Streptophyta</taxon>
        <taxon>Embryophyta</taxon>
        <taxon>Tracheophyta</taxon>
        <taxon>Spermatophyta</taxon>
        <taxon>Magnoliopsida</taxon>
        <taxon>Ranunculales</taxon>
        <taxon>Ranunculaceae</taxon>
        <taxon>Coptidoideae</taxon>
        <taxon>Coptis</taxon>
    </lineage>
</organism>
<name>A0A835IB12_9MAGN</name>
<evidence type="ECO:0000256" key="1">
    <source>
        <dbReference type="SAM" id="MobiDB-lite"/>
    </source>
</evidence>
<protein>
    <submittedName>
        <fullName evidence="2">Uncharacterized protein</fullName>
    </submittedName>
</protein>
<evidence type="ECO:0000313" key="2">
    <source>
        <dbReference type="EMBL" id="KAF9613534.1"/>
    </source>
</evidence>
<dbReference type="EMBL" id="JADFTS010000003">
    <property type="protein sequence ID" value="KAF9613534.1"/>
    <property type="molecule type" value="Genomic_DNA"/>
</dbReference>
<sequence>MGASNARMGKSDDIESYGNSQNVTHKVGRCKGKNISGRSLPTITVELKVSFPVQSNPVEGLCGTAGISYASFSMELK</sequence>
<proteinExistence type="predicted"/>
<feature type="region of interest" description="Disordered" evidence="1">
    <location>
        <begin position="1"/>
        <end position="31"/>
    </location>
</feature>